<evidence type="ECO:0008006" key="5">
    <source>
        <dbReference type="Google" id="ProtNLM"/>
    </source>
</evidence>
<sequence>MRDLYQRLGLPNDASDKEIQRAIEACQHNALKADAEVVLGDPERREAYDALHVTLRDIGLLRARLGLTHGPFWQDNTANDFSLPPDNTGARHDLLIARVERAVGLHNGWRKWRAPWLLAVLLTGATLLGAAAGAALYHYWLL</sequence>
<dbReference type="InterPro" id="IPR036869">
    <property type="entry name" value="J_dom_sf"/>
</dbReference>
<dbReference type="AlphaFoldDB" id="A0A1G7THU2"/>
<dbReference type="Proteomes" id="UP000198641">
    <property type="component" value="Unassembled WGS sequence"/>
</dbReference>
<evidence type="ECO:0000313" key="4">
    <source>
        <dbReference type="Proteomes" id="UP000198641"/>
    </source>
</evidence>
<gene>
    <name evidence="3" type="ORF">SAMN05216571_11095</name>
</gene>
<dbReference type="RefSeq" id="WP_175491674.1">
    <property type="nucleotide sequence ID" value="NZ_FNCI01000010.1"/>
</dbReference>
<keyword evidence="4" id="KW-1185">Reference proteome</keyword>
<keyword evidence="1" id="KW-0143">Chaperone</keyword>
<feature type="transmembrane region" description="Helical" evidence="2">
    <location>
        <begin position="116"/>
        <end position="140"/>
    </location>
</feature>
<dbReference type="EMBL" id="FNCI01000010">
    <property type="protein sequence ID" value="SDG34937.1"/>
    <property type="molecule type" value="Genomic_DNA"/>
</dbReference>
<accession>A0A1G7THU2</accession>
<protein>
    <recommendedName>
        <fullName evidence="5">J domain-containing protein</fullName>
    </recommendedName>
</protein>
<evidence type="ECO:0000256" key="1">
    <source>
        <dbReference type="ARBA" id="ARBA00023186"/>
    </source>
</evidence>
<reference evidence="3 4" key="1">
    <citation type="submission" date="2016-10" db="EMBL/GenBank/DDBJ databases">
        <authorList>
            <person name="de Groot N.N."/>
        </authorList>
    </citation>
    <scope>NUCLEOTIDE SEQUENCE [LARGE SCALE GENOMIC DNA]</scope>
    <source>
        <strain evidence="3 4">BH539</strain>
    </source>
</reference>
<dbReference type="SUPFAM" id="SSF46565">
    <property type="entry name" value="Chaperone J-domain"/>
    <property type="match status" value="1"/>
</dbReference>
<keyword evidence="2" id="KW-0812">Transmembrane</keyword>
<evidence type="ECO:0000256" key="2">
    <source>
        <dbReference type="SAM" id="Phobius"/>
    </source>
</evidence>
<name>A0A1G7THU2_9GAMM</name>
<keyword evidence="2" id="KW-1133">Transmembrane helix</keyword>
<proteinExistence type="predicted"/>
<evidence type="ECO:0000313" key="3">
    <source>
        <dbReference type="EMBL" id="SDG34937.1"/>
    </source>
</evidence>
<keyword evidence="2" id="KW-0472">Membrane</keyword>
<organism evidence="3 4">
    <name type="scientific">Onishia taeanensis</name>
    <dbReference type="NCBI Taxonomy" id="284577"/>
    <lineage>
        <taxon>Bacteria</taxon>
        <taxon>Pseudomonadati</taxon>
        <taxon>Pseudomonadota</taxon>
        <taxon>Gammaproteobacteria</taxon>
        <taxon>Oceanospirillales</taxon>
        <taxon>Halomonadaceae</taxon>
        <taxon>Onishia</taxon>
    </lineage>
</organism>
<dbReference type="STRING" id="284577.SAMN05216571_11095"/>